<evidence type="ECO:0000313" key="6">
    <source>
        <dbReference type="Proteomes" id="UP000183954"/>
    </source>
</evidence>
<accession>A0A1M5V859</accession>
<dbReference type="GO" id="GO:0046653">
    <property type="term" value="P:tetrahydrofolate metabolic process"/>
    <property type="evidence" value="ECO:0007669"/>
    <property type="project" value="TreeGrafter"/>
</dbReference>
<dbReference type="SUPFAM" id="SSF47644">
    <property type="entry name" value="Methionine synthase domain"/>
    <property type="match status" value="1"/>
</dbReference>
<dbReference type="InterPro" id="IPR050554">
    <property type="entry name" value="Met_Synthase/Corrinoid"/>
</dbReference>
<dbReference type="PANTHER" id="PTHR45833">
    <property type="entry name" value="METHIONINE SYNTHASE"/>
    <property type="match status" value="1"/>
</dbReference>
<keyword evidence="6" id="KW-1185">Reference proteome</keyword>
<dbReference type="InterPro" id="IPR036724">
    <property type="entry name" value="Cobalamin-bd_sf"/>
</dbReference>
<evidence type="ECO:0000256" key="1">
    <source>
        <dbReference type="ARBA" id="ARBA00022723"/>
    </source>
</evidence>
<dbReference type="InterPro" id="IPR003759">
    <property type="entry name" value="Cbl-bd_cap"/>
</dbReference>
<dbReference type="GO" id="GO:0050667">
    <property type="term" value="P:homocysteine metabolic process"/>
    <property type="evidence" value="ECO:0007669"/>
    <property type="project" value="TreeGrafter"/>
</dbReference>
<dbReference type="PANTHER" id="PTHR45833:SF1">
    <property type="entry name" value="METHIONINE SYNTHASE"/>
    <property type="match status" value="1"/>
</dbReference>
<dbReference type="GO" id="GO:0005829">
    <property type="term" value="C:cytosol"/>
    <property type="evidence" value="ECO:0007669"/>
    <property type="project" value="TreeGrafter"/>
</dbReference>
<dbReference type="PROSITE" id="PS51337">
    <property type="entry name" value="B12_BINDING_NTER"/>
    <property type="match status" value="1"/>
</dbReference>
<organism evidence="5 6">
    <name type="scientific">Desulfosporosinus lacus DSM 15449</name>
    <dbReference type="NCBI Taxonomy" id="1121420"/>
    <lineage>
        <taxon>Bacteria</taxon>
        <taxon>Bacillati</taxon>
        <taxon>Bacillota</taxon>
        <taxon>Clostridia</taxon>
        <taxon>Eubacteriales</taxon>
        <taxon>Desulfitobacteriaceae</taxon>
        <taxon>Desulfosporosinus</taxon>
    </lineage>
</organism>
<keyword evidence="1" id="KW-0479">Metal-binding</keyword>
<dbReference type="STRING" id="1121420.SAMN02746098_01244"/>
<dbReference type="Pfam" id="PF02607">
    <property type="entry name" value="B12-binding_2"/>
    <property type="match status" value="1"/>
</dbReference>
<dbReference type="GO" id="GO:0046872">
    <property type="term" value="F:metal ion binding"/>
    <property type="evidence" value="ECO:0007669"/>
    <property type="project" value="UniProtKB-KW"/>
</dbReference>
<dbReference type="PROSITE" id="PS51332">
    <property type="entry name" value="B12_BINDING"/>
    <property type="match status" value="1"/>
</dbReference>
<dbReference type="InterPro" id="IPR006158">
    <property type="entry name" value="Cobalamin-bd"/>
</dbReference>
<dbReference type="OrthoDB" id="9759220at2"/>
<protein>
    <submittedName>
        <fullName evidence="5">Methanogenic corrinoid protein MtbC1</fullName>
    </submittedName>
</protein>
<evidence type="ECO:0000259" key="3">
    <source>
        <dbReference type="PROSITE" id="PS51332"/>
    </source>
</evidence>
<dbReference type="RefSeq" id="WP_073028601.1">
    <property type="nucleotide sequence ID" value="NZ_FQXJ01000004.1"/>
</dbReference>
<dbReference type="AlphaFoldDB" id="A0A1M5V859"/>
<evidence type="ECO:0000256" key="2">
    <source>
        <dbReference type="ARBA" id="ARBA00023285"/>
    </source>
</evidence>
<dbReference type="EMBL" id="FQXJ01000004">
    <property type="protein sequence ID" value="SHH71405.1"/>
    <property type="molecule type" value="Genomic_DNA"/>
</dbReference>
<feature type="domain" description="B12-binding N-terminal" evidence="4">
    <location>
        <begin position="1"/>
        <end position="90"/>
    </location>
</feature>
<dbReference type="SMART" id="SM01018">
    <property type="entry name" value="B12-binding_2"/>
    <property type="match status" value="1"/>
</dbReference>
<dbReference type="GO" id="GO:0031419">
    <property type="term" value="F:cobalamin binding"/>
    <property type="evidence" value="ECO:0007669"/>
    <property type="project" value="InterPro"/>
</dbReference>
<name>A0A1M5V859_9FIRM</name>
<feature type="domain" description="B12-binding" evidence="3">
    <location>
        <begin position="90"/>
        <end position="212"/>
    </location>
</feature>
<dbReference type="Pfam" id="PF02310">
    <property type="entry name" value="B12-binding"/>
    <property type="match status" value="1"/>
</dbReference>
<evidence type="ECO:0000313" key="5">
    <source>
        <dbReference type="EMBL" id="SHH71405.1"/>
    </source>
</evidence>
<dbReference type="Gene3D" id="3.40.50.280">
    <property type="entry name" value="Cobalamin-binding domain"/>
    <property type="match status" value="1"/>
</dbReference>
<dbReference type="SUPFAM" id="SSF52242">
    <property type="entry name" value="Cobalamin (vitamin B12)-binding domain"/>
    <property type="match status" value="1"/>
</dbReference>
<keyword evidence="2" id="KW-0170">Cobalt</keyword>
<dbReference type="Gene3D" id="1.10.1240.10">
    <property type="entry name" value="Methionine synthase domain"/>
    <property type="match status" value="1"/>
</dbReference>
<dbReference type="InterPro" id="IPR036594">
    <property type="entry name" value="Meth_synthase_dom"/>
</dbReference>
<dbReference type="Proteomes" id="UP000183954">
    <property type="component" value="Unassembled WGS sequence"/>
</dbReference>
<gene>
    <name evidence="5" type="ORF">SAMN02746098_01244</name>
</gene>
<evidence type="ECO:0000259" key="4">
    <source>
        <dbReference type="PROSITE" id="PS51337"/>
    </source>
</evidence>
<reference evidence="6" key="1">
    <citation type="submission" date="2016-11" db="EMBL/GenBank/DDBJ databases">
        <authorList>
            <person name="Varghese N."/>
            <person name="Submissions S."/>
        </authorList>
    </citation>
    <scope>NUCLEOTIDE SEQUENCE [LARGE SCALE GENOMIC DNA]</scope>
    <source>
        <strain evidence="6">DSM 15449</strain>
    </source>
</reference>
<proteinExistence type="predicted"/>
<dbReference type="GO" id="GO:0008705">
    <property type="term" value="F:methionine synthase activity"/>
    <property type="evidence" value="ECO:0007669"/>
    <property type="project" value="TreeGrafter"/>
</dbReference>
<sequence length="212" mass="22514">MLDLKKITQALGDLDEKNLLDMLNEFIASGPTVEEAREVVAACQEGMTLVGDLYEKGIYFVGDLIFSGEILTAALALIKPVIGAVNGPKVGTMVIGTVQGDLHDMGKQIFKNMAEAAGFEVFDLGIDQPVSAFIEKVKEVNPDVVGMSGVLTLSLDSMKDTVEGLKEAGLRDDIKIIIGGSPVTEAACKRIGADAWTINAAEGVRMIQGWVS</sequence>